<protein>
    <submittedName>
        <fullName evidence="5">Gliding motility-associated C-terminal domain-containing protein</fullName>
    </submittedName>
</protein>
<dbReference type="InterPro" id="IPR013783">
    <property type="entry name" value="Ig-like_fold"/>
</dbReference>
<comment type="caution">
    <text evidence="5">The sequence shown here is derived from an EMBL/GenBank/DDBJ whole genome shotgun (WGS) entry which is preliminary data.</text>
</comment>
<evidence type="ECO:0000313" key="6">
    <source>
        <dbReference type="Proteomes" id="UP001597138"/>
    </source>
</evidence>
<evidence type="ECO:0000313" key="5">
    <source>
        <dbReference type="EMBL" id="MFD1601528.1"/>
    </source>
</evidence>
<evidence type="ECO:0000259" key="4">
    <source>
        <dbReference type="PROSITE" id="PS50228"/>
    </source>
</evidence>
<dbReference type="SUPFAM" id="SSF103647">
    <property type="entry name" value="TSP type-3 repeat"/>
    <property type="match status" value="1"/>
</dbReference>
<dbReference type="PROSITE" id="PS50228">
    <property type="entry name" value="SUEL_LECTIN"/>
    <property type="match status" value="1"/>
</dbReference>
<keyword evidence="6" id="KW-1185">Reference proteome</keyword>
<reference evidence="6" key="1">
    <citation type="journal article" date="2019" name="Int. J. Syst. Evol. Microbiol.">
        <title>The Global Catalogue of Microorganisms (GCM) 10K type strain sequencing project: providing services to taxonomists for standard genome sequencing and annotation.</title>
        <authorList>
            <consortium name="The Broad Institute Genomics Platform"/>
            <consortium name="The Broad Institute Genome Sequencing Center for Infectious Disease"/>
            <person name="Wu L."/>
            <person name="Ma J."/>
        </authorList>
    </citation>
    <scope>NUCLEOTIDE SEQUENCE [LARGE SCALE GENOMIC DNA]</scope>
    <source>
        <strain evidence="6">CCUG 70865</strain>
    </source>
</reference>
<dbReference type="Pfam" id="PF02140">
    <property type="entry name" value="SUEL_Lectin"/>
    <property type="match status" value="1"/>
</dbReference>
<dbReference type="InterPro" id="IPR000922">
    <property type="entry name" value="Lectin_gal-bd_dom"/>
</dbReference>
<dbReference type="InterPro" id="IPR003367">
    <property type="entry name" value="Thrombospondin_3-like_rpt"/>
</dbReference>
<feature type="region of interest" description="Disordered" evidence="2">
    <location>
        <begin position="1225"/>
        <end position="1263"/>
    </location>
</feature>
<dbReference type="RefSeq" id="WP_379815983.1">
    <property type="nucleotide sequence ID" value="NZ_JBHUDZ010000002.1"/>
</dbReference>
<dbReference type="InterPro" id="IPR017897">
    <property type="entry name" value="Thrombospondin_3_rpt"/>
</dbReference>
<dbReference type="NCBIfam" id="TIGR04131">
    <property type="entry name" value="Bac_Flav_CTERM"/>
    <property type="match status" value="1"/>
</dbReference>
<dbReference type="InterPro" id="IPR043159">
    <property type="entry name" value="Lectin_gal-bd_sf"/>
</dbReference>
<evidence type="ECO:0000256" key="2">
    <source>
        <dbReference type="SAM" id="MobiDB-lite"/>
    </source>
</evidence>
<dbReference type="PANTHER" id="PTHR24273:SF32">
    <property type="entry name" value="HYALIN"/>
    <property type="match status" value="1"/>
</dbReference>
<dbReference type="InterPro" id="IPR028974">
    <property type="entry name" value="TSP_type-3_rpt"/>
</dbReference>
<accession>A0ABW4H7Z6</accession>
<dbReference type="Gene3D" id="4.10.1080.10">
    <property type="entry name" value="TSP type-3 repeat"/>
    <property type="match status" value="1"/>
</dbReference>
<dbReference type="Pfam" id="PF02412">
    <property type="entry name" value="TSP_3"/>
    <property type="match status" value="1"/>
</dbReference>
<gene>
    <name evidence="5" type="ORF">ACFSC2_02130</name>
</gene>
<dbReference type="Gene3D" id="2.60.40.10">
    <property type="entry name" value="Immunoglobulins"/>
    <property type="match status" value="1"/>
</dbReference>
<feature type="signal peptide" evidence="3">
    <location>
        <begin position="1"/>
        <end position="21"/>
    </location>
</feature>
<dbReference type="EMBL" id="JBHUDZ010000002">
    <property type="protein sequence ID" value="MFD1601528.1"/>
    <property type="molecule type" value="Genomic_DNA"/>
</dbReference>
<dbReference type="PROSITE" id="PS51234">
    <property type="entry name" value="TSP3"/>
    <property type="match status" value="1"/>
</dbReference>
<organism evidence="5 6">
    <name type="scientific">Flavobacterium artemisiae</name>
    <dbReference type="NCBI Taxonomy" id="2126556"/>
    <lineage>
        <taxon>Bacteria</taxon>
        <taxon>Pseudomonadati</taxon>
        <taxon>Bacteroidota</taxon>
        <taxon>Flavobacteriia</taxon>
        <taxon>Flavobacteriales</taxon>
        <taxon>Flavobacteriaceae</taxon>
        <taxon>Flavobacterium</taxon>
    </lineage>
</organism>
<dbReference type="Gene3D" id="2.60.120.740">
    <property type="match status" value="1"/>
</dbReference>
<feature type="domain" description="SUEL-type lectin" evidence="4">
    <location>
        <begin position="345"/>
        <end position="426"/>
    </location>
</feature>
<dbReference type="Pfam" id="PF13585">
    <property type="entry name" value="CHU_C"/>
    <property type="match status" value="1"/>
</dbReference>
<proteinExistence type="predicted"/>
<dbReference type="CDD" id="cd22842">
    <property type="entry name" value="Gal_Rha_Lectin_BGal"/>
    <property type="match status" value="1"/>
</dbReference>
<sequence length="1362" mass="140044">MKKNILLILIITILQSFTSFAQIQQVYEITDCGPAAQSCGGASTIRYGYPVSNILDLQWNSISGGVPTSITVELNYAVNCSQVGSNNKVRLNGVLQAPQSVPALLLCQCTPPSAAVAIWTLNPENYNSGTLNSLTIEAVSSSEGLDILPGYPGVYARVTVNYSPDQEINIKGGTVSISSGDTTPSAGDLTEYGTIIPGNPVDHTFTIENKSINSLSLTGSPIVSISGSTAFSVQTQPASNTIAGSGSQPFVVRFNPTCSQTGLQTAVISIPNNDSNENPYTFTIQGTAIDDAKPVVIAKNITAQLDASGNVTVNGSELDNGSSDNCGIASYKLAKGISGTACQIVSEGNNLSLIAPASSVFTEILYASYGNSGGSCPNFTQGFCHAANSSTLVSNAFIGQNSGNIDATNIVFGDPCNGTPKSLAVKLAYGPAISSATSSLNFTCANLGVNNVVLYVTDNNGNLSAVNATITIEDKAIPVIVSNGDQNVNIDANTCGANATVSATATDNCSVGTPTGVRSDAQSLTDIYPVGTTTITWNVTDANGNAAAPVTQTITVTDNQIPVIVSNGNQNVNTDLNNCGATVTVSATATDNCSVGTPTGVRSDAQSLTDTYPVGTTTITWNVTDANGNAATPVTQTVTVTDNQIPVIVSNGDQNVNTDVNTCGANVTVSATATDNCSVVTPTGVRSDAQSLTAVYPVGTTTITWNVTDANGNAATPVTQTVIVTDNQIPVIVSNGDQNVNVDANTCGANVTVSATATDNCSVVTLTGVRSDAQLLTAVYPVGTTTITWNVTDANGNAATAVTQTVTVTDNQIPVIVSNGDQNVNVDANTCGANITVSATATDNCLVGTPIGVRSDAQLLTAVYPVGTTTITWNVMDANGNTAAPVTQTITVTDNQIPVIVSNGNQNVNTDANICGANVTVSATATDNCLVGTPIGVRSDAQLLTAVYPVGTTTITWNVTDANGNAATPVTQTITVTDNVAPTVITKNTTVQLNALGNASITAADVNNGSTDSCGIATLSVSPNTFTCVNVGANTVTLTATDANGNVSTKTAIVTVENKIAAVVLTQNITVQLDAAGNTSITAAQVNNGSSSACGIASMTVSPNTFSCSNVGNNTVRLTVVDVNGNTSSATAIVNVQDVTAPIVITRNVSIELDDSGNASVSASEINNGSSDSCGIAGFTLSKSSFDCTNAGVNTVVLTVRDRNGNTATGNATVTVLNSFDDNDKDGIKDNCDDDDDNDGISDRSDNCPLVSNPYQEDRNHNGLGDACDSEQMNIAQAITPNGDGINDTWVISNIDKHPNSIVRVFNRWGTLVFTAKNYQNDWDGTFKNSSQSLPESSSYYYQIDLDGDGTHDKEGWIYITR</sequence>
<evidence type="ECO:0000256" key="1">
    <source>
        <dbReference type="ARBA" id="ARBA00022729"/>
    </source>
</evidence>
<name>A0ABW4H7Z6_9FLAO</name>
<dbReference type="PANTHER" id="PTHR24273">
    <property type="entry name" value="FI04643P-RELATED"/>
    <property type="match status" value="1"/>
</dbReference>
<keyword evidence="1 3" id="KW-0732">Signal</keyword>
<feature type="chain" id="PRO_5047383712" evidence="3">
    <location>
        <begin position="22"/>
        <end position="1362"/>
    </location>
</feature>
<dbReference type="InterPro" id="IPR026341">
    <property type="entry name" value="T9SS_type_B"/>
</dbReference>
<dbReference type="Proteomes" id="UP001597138">
    <property type="component" value="Unassembled WGS sequence"/>
</dbReference>
<evidence type="ECO:0000256" key="3">
    <source>
        <dbReference type="SAM" id="SignalP"/>
    </source>
</evidence>